<proteinExistence type="predicted"/>
<gene>
    <name evidence="2" type="ORF">NCTC11541_01499</name>
    <name evidence="3" type="ORF">NCTC11541_01530</name>
    <name evidence="1" type="ORF">NCTC12264_01599</name>
</gene>
<evidence type="ECO:0000313" key="4">
    <source>
        <dbReference type="Proteomes" id="UP000254161"/>
    </source>
</evidence>
<organism evidence="1 4">
    <name type="scientific">Campylobacter upsaliensis</name>
    <dbReference type="NCBI Taxonomy" id="28080"/>
    <lineage>
        <taxon>Bacteria</taxon>
        <taxon>Pseudomonadati</taxon>
        <taxon>Campylobacterota</taxon>
        <taxon>Epsilonproteobacteria</taxon>
        <taxon>Campylobacterales</taxon>
        <taxon>Campylobacteraceae</taxon>
        <taxon>Campylobacter</taxon>
    </lineage>
</organism>
<dbReference type="EMBL" id="LR134372">
    <property type="protein sequence ID" value="VEG85442.1"/>
    <property type="molecule type" value="Genomic_DNA"/>
</dbReference>
<dbReference type="Proteomes" id="UP000278157">
    <property type="component" value="Chromosome"/>
</dbReference>
<dbReference type="Proteomes" id="UP000254161">
    <property type="component" value="Unassembled WGS sequence"/>
</dbReference>
<dbReference type="EMBL" id="LR134372">
    <property type="protein sequence ID" value="VEG85473.1"/>
    <property type="molecule type" value="Genomic_DNA"/>
</dbReference>
<name>A0A381EK13_CAMUP</name>
<dbReference type="AlphaFoldDB" id="A0A381EK13"/>
<evidence type="ECO:0000313" key="2">
    <source>
        <dbReference type="EMBL" id="VEG85442.1"/>
    </source>
</evidence>
<evidence type="ECO:0000313" key="5">
    <source>
        <dbReference type="Proteomes" id="UP000278157"/>
    </source>
</evidence>
<dbReference type="EMBL" id="UFUZ01000001">
    <property type="protein sequence ID" value="SUX27355.1"/>
    <property type="molecule type" value="Genomic_DNA"/>
</dbReference>
<accession>A0A381EK13</accession>
<evidence type="ECO:0000313" key="1">
    <source>
        <dbReference type="EMBL" id="SUX27355.1"/>
    </source>
</evidence>
<reference evidence="2 5" key="2">
    <citation type="submission" date="2018-12" db="EMBL/GenBank/DDBJ databases">
        <authorList>
            <consortium name="Pathogen Informatics"/>
        </authorList>
    </citation>
    <scope>NUCLEOTIDE SEQUENCE [LARGE SCALE GENOMIC DNA]</scope>
    <source>
        <strain evidence="2 5">NCTC11541</strain>
    </source>
</reference>
<protein>
    <submittedName>
        <fullName evidence="1">Uncharacterized protein</fullName>
    </submittedName>
</protein>
<evidence type="ECO:0000313" key="3">
    <source>
        <dbReference type="EMBL" id="VEG85473.1"/>
    </source>
</evidence>
<sequence length="29" mass="3246">MTFIDFCSGIGGGRLKSLFCENLMKENYA</sequence>
<reference evidence="1 4" key="1">
    <citation type="submission" date="2018-06" db="EMBL/GenBank/DDBJ databases">
        <authorList>
            <consortium name="Pathogen Informatics"/>
            <person name="Doyle S."/>
        </authorList>
    </citation>
    <scope>NUCLEOTIDE SEQUENCE [LARGE SCALE GENOMIC DNA]</scope>
    <source>
        <strain evidence="1 4">NCTC12264</strain>
    </source>
</reference>